<dbReference type="EMBL" id="BARS01048766">
    <property type="protein sequence ID" value="GAG28249.1"/>
    <property type="molecule type" value="Genomic_DNA"/>
</dbReference>
<dbReference type="InterPro" id="IPR029068">
    <property type="entry name" value="Glyas_Bleomycin-R_OHBP_Dase"/>
</dbReference>
<dbReference type="Gene3D" id="3.10.180.10">
    <property type="entry name" value="2,3-Dihydroxybiphenyl 1,2-Dioxygenase, domain 1"/>
    <property type="match status" value="1"/>
</dbReference>
<feature type="non-terminal residue" evidence="3">
    <location>
        <position position="128"/>
    </location>
</feature>
<dbReference type="SUPFAM" id="SSF54593">
    <property type="entry name" value="Glyoxalase/Bleomycin resistance protein/Dihydroxybiphenyl dioxygenase"/>
    <property type="match status" value="1"/>
</dbReference>
<evidence type="ECO:0000259" key="2">
    <source>
        <dbReference type="PROSITE" id="PS51819"/>
    </source>
</evidence>
<feature type="domain" description="VOC" evidence="2">
    <location>
        <begin position="4"/>
        <end position="128"/>
    </location>
</feature>
<dbReference type="InterPro" id="IPR051785">
    <property type="entry name" value="MMCE/EMCE_epimerase"/>
</dbReference>
<sequence>MISSVIHIGIVVKDMENMVKFYRDTLGMSFIKEDNNEPGRILGNLKIEKKAVFLDAGNTVIELLDYEAFTEEQGKMATRETPGLAHIAFEVDDVDKTVRELEAKGVVFDIKPVDCGTCTVAFFTDPEG</sequence>
<dbReference type="GO" id="GO:0004493">
    <property type="term" value="F:methylmalonyl-CoA epimerase activity"/>
    <property type="evidence" value="ECO:0007669"/>
    <property type="project" value="TreeGrafter"/>
</dbReference>
<gene>
    <name evidence="3" type="ORF">S01H1_73023</name>
</gene>
<evidence type="ECO:0000313" key="3">
    <source>
        <dbReference type="EMBL" id="GAG28249.1"/>
    </source>
</evidence>
<accession>X0WBC2</accession>
<dbReference type="AlphaFoldDB" id="X0WBC2"/>
<dbReference type="PANTHER" id="PTHR43048">
    <property type="entry name" value="METHYLMALONYL-COA EPIMERASE"/>
    <property type="match status" value="1"/>
</dbReference>
<reference evidence="3" key="1">
    <citation type="journal article" date="2014" name="Front. Microbiol.">
        <title>High frequency of phylogenetically diverse reductive dehalogenase-homologous genes in deep subseafloor sedimentary metagenomes.</title>
        <authorList>
            <person name="Kawai M."/>
            <person name="Futagami T."/>
            <person name="Toyoda A."/>
            <person name="Takaki Y."/>
            <person name="Nishi S."/>
            <person name="Hori S."/>
            <person name="Arai W."/>
            <person name="Tsubouchi T."/>
            <person name="Morono Y."/>
            <person name="Uchiyama I."/>
            <person name="Ito T."/>
            <person name="Fujiyama A."/>
            <person name="Inagaki F."/>
            <person name="Takami H."/>
        </authorList>
    </citation>
    <scope>NUCLEOTIDE SEQUENCE</scope>
    <source>
        <strain evidence="3">Expedition CK06-06</strain>
    </source>
</reference>
<dbReference type="GO" id="GO:0046491">
    <property type="term" value="P:L-methylmalonyl-CoA metabolic process"/>
    <property type="evidence" value="ECO:0007669"/>
    <property type="project" value="TreeGrafter"/>
</dbReference>
<dbReference type="Pfam" id="PF00903">
    <property type="entry name" value="Glyoxalase"/>
    <property type="match status" value="1"/>
</dbReference>
<dbReference type="PANTHER" id="PTHR43048:SF3">
    <property type="entry name" value="METHYLMALONYL-COA EPIMERASE, MITOCHONDRIAL"/>
    <property type="match status" value="1"/>
</dbReference>
<evidence type="ECO:0000256" key="1">
    <source>
        <dbReference type="ARBA" id="ARBA00022723"/>
    </source>
</evidence>
<protein>
    <recommendedName>
        <fullName evidence="2">VOC domain-containing protein</fullName>
    </recommendedName>
</protein>
<proteinExistence type="predicted"/>
<dbReference type="PROSITE" id="PS51819">
    <property type="entry name" value="VOC"/>
    <property type="match status" value="1"/>
</dbReference>
<organism evidence="3">
    <name type="scientific">marine sediment metagenome</name>
    <dbReference type="NCBI Taxonomy" id="412755"/>
    <lineage>
        <taxon>unclassified sequences</taxon>
        <taxon>metagenomes</taxon>
        <taxon>ecological metagenomes</taxon>
    </lineage>
</organism>
<dbReference type="InterPro" id="IPR037523">
    <property type="entry name" value="VOC_core"/>
</dbReference>
<comment type="caution">
    <text evidence="3">The sequence shown here is derived from an EMBL/GenBank/DDBJ whole genome shotgun (WGS) entry which is preliminary data.</text>
</comment>
<keyword evidence="1" id="KW-0479">Metal-binding</keyword>
<name>X0WBC2_9ZZZZ</name>
<dbReference type="GO" id="GO:0046872">
    <property type="term" value="F:metal ion binding"/>
    <property type="evidence" value="ECO:0007669"/>
    <property type="project" value="UniProtKB-KW"/>
</dbReference>
<dbReference type="InterPro" id="IPR004360">
    <property type="entry name" value="Glyas_Fos-R_dOase_dom"/>
</dbReference>